<name>A0ACC3YDB1_COLTU</name>
<dbReference type="EMBL" id="VUJX02000014">
    <property type="protein sequence ID" value="KAL0929818.1"/>
    <property type="molecule type" value="Genomic_DNA"/>
</dbReference>
<evidence type="ECO:0000313" key="1">
    <source>
        <dbReference type="EMBL" id="KAL0929818.1"/>
    </source>
</evidence>
<accession>A0ACC3YDB1</accession>
<organism evidence="1 2">
    <name type="scientific">Colletotrichum truncatum</name>
    <name type="common">Anthracnose fungus</name>
    <name type="synonym">Colletotrichum capsici</name>
    <dbReference type="NCBI Taxonomy" id="5467"/>
    <lineage>
        <taxon>Eukaryota</taxon>
        <taxon>Fungi</taxon>
        <taxon>Dikarya</taxon>
        <taxon>Ascomycota</taxon>
        <taxon>Pezizomycotina</taxon>
        <taxon>Sordariomycetes</taxon>
        <taxon>Hypocreomycetidae</taxon>
        <taxon>Glomerellales</taxon>
        <taxon>Glomerellaceae</taxon>
        <taxon>Colletotrichum</taxon>
        <taxon>Colletotrichum truncatum species complex</taxon>
    </lineage>
</organism>
<gene>
    <name evidence="1" type="ORF">CTRU02_215248</name>
</gene>
<evidence type="ECO:0000313" key="2">
    <source>
        <dbReference type="Proteomes" id="UP000805649"/>
    </source>
</evidence>
<comment type="caution">
    <text evidence="1">The sequence shown here is derived from an EMBL/GenBank/DDBJ whole genome shotgun (WGS) entry which is preliminary data.</text>
</comment>
<dbReference type="Proteomes" id="UP000805649">
    <property type="component" value="Unassembled WGS sequence"/>
</dbReference>
<keyword evidence="2" id="KW-1185">Reference proteome</keyword>
<reference evidence="1 2" key="1">
    <citation type="journal article" date="2020" name="Phytopathology">
        <title>Genome Sequence Resources of Colletotrichum truncatum, C. plurivorum, C. musicola, and C. sojae: Four Species Pathogenic to Soybean (Glycine max).</title>
        <authorList>
            <person name="Rogerio F."/>
            <person name="Boufleur T.R."/>
            <person name="Ciampi-Guillardi M."/>
            <person name="Sukno S.A."/>
            <person name="Thon M.R."/>
            <person name="Massola Junior N.S."/>
            <person name="Baroncelli R."/>
        </authorList>
    </citation>
    <scope>NUCLEOTIDE SEQUENCE [LARGE SCALE GENOMIC DNA]</scope>
    <source>
        <strain evidence="1 2">CMES1059</strain>
    </source>
</reference>
<proteinExistence type="predicted"/>
<sequence>MKSILILTSATLAVAQTSTSRAPCAIIASRLADPVASVVPAVEAFNCLDSVPVDTEGNSKLIDQLKQVWQFHSEIGWLKNPGNDWEYGPLDIMGELDEIKSNLGSYESEYAVQLAIQNITIRTGNFHFSYYPDILQIFNFQRRFRVASISTDGKALPKLYVHEDVAALTDGDDSVSDIKSINGMNPYDFLMENAHSQYIDSDGRMNRMFAKGDTDHDGAFALQTKYDGNSTDVVWTNSSEASVLNIAVSKLNFEGVVDGETFFKKFCTGALTGAKSSSSSDKEKEVISPGILGPVPTIPIGTYHLGPRAKRQNIPSIGAYASAVAEAKTGTVAGYFLTGSGFSDVAVLKIISFSNPDETKFTETDFNNDFQATIESFLQKCISENKQKLIIDLRENGGGNANLLIDAFMQLFPDMDPFSAQRYRTTEAFTKIGDAINEVYTNSELANKFQTGFDIDIQKVEIFRYWAWWHFRTAKGNNFDSWDQFNGPLDLNNDRFTTTFRYNYSNADRLSILPDGFNFVEGSRPTAFQPSNVVMFTDALCGSSCASFHEELKNIAGVKAVTVGGRPQNKPIQTITGSKGGEVIPLINFVKVAFNVLNVSSTIGLTSVKSDDDSITAVADVPNVAIRVGDSSSRAQSQDQVRKGDRTATPLQYIYEAADCRIFYTAESYAKPVEAWKQVWSAHLDNSKCVEGSTGHKSSISGGYKPYGSTQLNSEDEPPGSGSDSGKNAANSIKQEPLGIALLAVLLALII</sequence>
<protein>
    <submittedName>
        <fullName evidence="1">Peptidase s41 family protein</fullName>
    </submittedName>
</protein>